<comment type="caution">
    <text evidence="1">The sequence shown here is derived from an EMBL/GenBank/DDBJ whole genome shotgun (WGS) entry which is preliminary data.</text>
</comment>
<gene>
    <name evidence="1" type="ORF">QC764_206985</name>
</gene>
<name>A0ABR0IIW0_9PEZI</name>
<dbReference type="Proteomes" id="UP001323617">
    <property type="component" value="Unassembled WGS sequence"/>
</dbReference>
<accession>A0ABR0IIW0</accession>
<sequence length="163" mass="18849">MVFQVWNDQTKVSSLFPAKNSWNREDRPLSAIHSLFSDISKLSIYGNLDLKWTWHGPGETPDHMVWEELEEDQVQHIEQRACTVQDFIPMLKEFKNLKQLVITDEQMARSEVMDLPDVEERAANTYEEVTRLSKLVLNMPEVTTREANNQSWCGASITSGLTH</sequence>
<evidence type="ECO:0000313" key="1">
    <source>
        <dbReference type="EMBL" id="KAK4679763.1"/>
    </source>
</evidence>
<evidence type="ECO:0000313" key="2">
    <source>
        <dbReference type="Proteomes" id="UP001323617"/>
    </source>
</evidence>
<organism evidence="1 2">
    <name type="scientific">Podospora pseudoanserina</name>
    <dbReference type="NCBI Taxonomy" id="2609844"/>
    <lineage>
        <taxon>Eukaryota</taxon>
        <taxon>Fungi</taxon>
        <taxon>Dikarya</taxon>
        <taxon>Ascomycota</taxon>
        <taxon>Pezizomycotina</taxon>
        <taxon>Sordariomycetes</taxon>
        <taxon>Sordariomycetidae</taxon>
        <taxon>Sordariales</taxon>
        <taxon>Podosporaceae</taxon>
        <taxon>Podospora</taxon>
    </lineage>
</organism>
<keyword evidence="2" id="KW-1185">Reference proteome</keyword>
<protein>
    <submittedName>
        <fullName evidence="1">Uncharacterized protein</fullName>
    </submittedName>
</protein>
<proteinExistence type="predicted"/>
<reference evidence="1 2" key="1">
    <citation type="journal article" date="2023" name="bioRxiv">
        <title>High-quality genome assemblies of four members of thePodospora anserinaspecies complex.</title>
        <authorList>
            <person name="Ament-Velasquez S.L."/>
            <person name="Vogan A.A."/>
            <person name="Wallerman O."/>
            <person name="Hartmann F."/>
            <person name="Gautier V."/>
            <person name="Silar P."/>
            <person name="Giraud T."/>
            <person name="Johannesson H."/>
        </authorList>
    </citation>
    <scope>NUCLEOTIDE SEQUENCE [LARGE SCALE GENOMIC DNA]</scope>
    <source>
        <strain evidence="1 2">CBS 124.78</strain>
    </source>
</reference>
<dbReference type="EMBL" id="JAFFHC010000002">
    <property type="protein sequence ID" value="KAK4679763.1"/>
    <property type="molecule type" value="Genomic_DNA"/>
</dbReference>
<dbReference type="RefSeq" id="XP_062803233.1">
    <property type="nucleotide sequence ID" value="XM_062944412.1"/>
</dbReference>
<dbReference type="GeneID" id="87965277"/>